<dbReference type="OrthoDB" id="2930561at2759"/>
<evidence type="ECO:0000313" key="2">
    <source>
        <dbReference type="EMBL" id="PIL30820.1"/>
    </source>
</evidence>
<protein>
    <recommendedName>
        <fullName evidence="4">Myb/SANT-like domain-containing protein</fullName>
    </recommendedName>
</protein>
<dbReference type="STRING" id="1077348.A0A2G8SAP2"/>
<dbReference type="AlphaFoldDB" id="A0A2G8SAP2"/>
<feature type="compositionally biased region" description="Basic and acidic residues" evidence="1">
    <location>
        <begin position="167"/>
        <end position="177"/>
    </location>
</feature>
<sequence>MAKKPASKPPNSKSQKGKIAAPATMFWSERNMKMLVRFLVKHKAMEYKGAEKSGDACKNKWTQVRAEFWAIHDLKNASGFSYSDSTGVGIMAEMEEVWQAFIYPGWPYYNKAIKIMPVKAKRGNIFHPAHGGRDSINPEDEDDKDEDVDELDGSDEALAAEDECEEEGSKNSEDSEE</sequence>
<evidence type="ECO:0008006" key="4">
    <source>
        <dbReference type="Google" id="ProtNLM"/>
    </source>
</evidence>
<evidence type="ECO:0000313" key="3">
    <source>
        <dbReference type="Proteomes" id="UP000230002"/>
    </source>
</evidence>
<accession>A0A2G8SAP2</accession>
<dbReference type="EMBL" id="AYKW01000013">
    <property type="protein sequence ID" value="PIL30820.1"/>
    <property type="molecule type" value="Genomic_DNA"/>
</dbReference>
<comment type="caution">
    <text evidence="2">The sequence shown here is derived from an EMBL/GenBank/DDBJ whole genome shotgun (WGS) entry which is preliminary data.</text>
</comment>
<reference evidence="2 3" key="1">
    <citation type="journal article" date="2015" name="Sci. Rep.">
        <title>Chromosome-level genome map provides insights into diverse defense mechanisms in the medicinal fungus Ganoderma sinense.</title>
        <authorList>
            <person name="Zhu Y."/>
            <person name="Xu J."/>
            <person name="Sun C."/>
            <person name="Zhou S."/>
            <person name="Xu H."/>
            <person name="Nelson D.R."/>
            <person name="Qian J."/>
            <person name="Song J."/>
            <person name="Luo H."/>
            <person name="Xiang L."/>
            <person name="Li Y."/>
            <person name="Xu Z."/>
            <person name="Ji A."/>
            <person name="Wang L."/>
            <person name="Lu S."/>
            <person name="Hayward A."/>
            <person name="Sun W."/>
            <person name="Li X."/>
            <person name="Schwartz D.C."/>
            <person name="Wang Y."/>
            <person name="Chen S."/>
        </authorList>
    </citation>
    <scope>NUCLEOTIDE SEQUENCE [LARGE SCALE GENOMIC DNA]</scope>
    <source>
        <strain evidence="2 3">ZZ0214-1</strain>
    </source>
</reference>
<proteinExistence type="predicted"/>
<dbReference type="Proteomes" id="UP000230002">
    <property type="component" value="Unassembled WGS sequence"/>
</dbReference>
<gene>
    <name evidence="2" type="ORF">GSI_06988</name>
</gene>
<organism evidence="2 3">
    <name type="scientific">Ganoderma sinense ZZ0214-1</name>
    <dbReference type="NCBI Taxonomy" id="1077348"/>
    <lineage>
        <taxon>Eukaryota</taxon>
        <taxon>Fungi</taxon>
        <taxon>Dikarya</taxon>
        <taxon>Basidiomycota</taxon>
        <taxon>Agaricomycotina</taxon>
        <taxon>Agaricomycetes</taxon>
        <taxon>Polyporales</taxon>
        <taxon>Polyporaceae</taxon>
        <taxon>Ganoderma</taxon>
    </lineage>
</organism>
<name>A0A2G8SAP2_9APHY</name>
<feature type="region of interest" description="Disordered" evidence="1">
    <location>
        <begin position="128"/>
        <end position="177"/>
    </location>
</feature>
<feature type="compositionally biased region" description="Acidic residues" evidence="1">
    <location>
        <begin position="137"/>
        <end position="166"/>
    </location>
</feature>
<keyword evidence="3" id="KW-1185">Reference proteome</keyword>
<evidence type="ECO:0000256" key="1">
    <source>
        <dbReference type="SAM" id="MobiDB-lite"/>
    </source>
</evidence>